<feature type="compositionally biased region" description="Polar residues" evidence="1">
    <location>
        <begin position="474"/>
        <end position="512"/>
    </location>
</feature>
<name>A0A8S1AIQ5_ARCPL</name>
<dbReference type="PANTHER" id="PTHR37162">
    <property type="entry name" value="HAT FAMILY DIMERISATION DOMAINCONTAINING PROTEIN-RELATED"/>
    <property type="match status" value="1"/>
</dbReference>
<feature type="compositionally biased region" description="Low complexity" evidence="1">
    <location>
        <begin position="513"/>
        <end position="548"/>
    </location>
</feature>
<evidence type="ECO:0000313" key="3">
    <source>
        <dbReference type="Proteomes" id="UP000494106"/>
    </source>
</evidence>
<feature type="compositionally biased region" description="Polar residues" evidence="1">
    <location>
        <begin position="643"/>
        <end position="655"/>
    </location>
</feature>
<dbReference type="AlphaFoldDB" id="A0A8S1AIQ5"/>
<dbReference type="SUPFAM" id="SSF53098">
    <property type="entry name" value="Ribonuclease H-like"/>
    <property type="match status" value="1"/>
</dbReference>
<proteinExistence type="predicted"/>
<dbReference type="EMBL" id="CADEBC010000537">
    <property type="protein sequence ID" value="CAB3249161.1"/>
    <property type="molecule type" value="Genomic_DNA"/>
</dbReference>
<comment type="caution">
    <text evidence="2">The sequence shown here is derived from an EMBL/GenBank/DDBJ whole genome shotgun (WGS) entry which is preliminary data.</text>
</comment>
<reference evidence="2 3" key="1">
    <citation type="submission" date="2020-04" db="EMBL/GenBank/DDBJ databases">
        <authorList>
            <person name="Wallbank WR R."/>
            <person name="Pardo Diaz C."/>
            <person name="Kozak K."/>
            <person name="Martin S."/>
            <person name="Jiggins C."/>
            <person name="Moest M."/>
            <person name="Warren A I."/>
            <person name="Byers J.R.P. K."/>
            <person name="Montejo-Kovacevich G."/>
            <person name="Yen C E."/>
        </authorList>
    </citation>
    <scope>NUCLEOTIDE SEQUENCE [LARGE SCALE GENOMIC DNA]</scope>
</reference>
<dbReference type="Proteomes" id="UP000494106">
    <property type="component" value="Unassembled WGS sequence"/>
</dbReference>
<keyword evidence="3" id="KW-1185">Reference proteome</keyword>
<organism evidence="2 3">
    <name type="scientific">Arctia plantaginis</name>
    <name type="common">Wood tiger moth</name>
    <name type="synonym">Phalaena plantaginis</name>
    <dbReference type="NCBI Taxonomy" id="874455"/>
    <lineage>
        <taxon>Eukaryota</taxon>
        <taxon>Metazoa</taxon>
        <taxon>Ecdysozoa</taxon>
        <taxon>Arthropoda</taxon>
        <taxon>Hexapoda</taxon>
        <taxon>Insecta</taxon>
        <taxon>Pterygota</taxon>
        <taxon>Neoptera</taxon>
        <taxon>Endopterygota</taxon>
        <taxon>Lepidoptera</taxon>
        <taxon>Glossata</taxon>
        <taxon>Ditrysia</taxon>
        <taxon>Noctuoidea</taxon>
        <taxon>Erebidae</taxon>
        <taxon>Arctiinae</taxon>
        <taxon>Arctia</taxon>
    </lineage>
</organism>
<feature type="region of interest" description="Disordered" evidence="1">
    <location>
        <begin position="643"/>
        <end position="682"/>
    </location>
</feature>
<dbReference type="OrthoDB" id="6159421at2759"/>
<dbReference type="InterPro" id="IPR012337">
    <property type="entry name" value="RNaseH-like_sf"/>
</dbReference>
<feature type="region of interest" description="Disordered" evidence="1">
    <location>
        <begin position="474"/>
        <end position="565"/>
    </location>
</feature>
<protein>
    <submittedName>
        <fullName evidence="2">Uncharacterized protein</fullName>
    </submittedName>
</protein>
<feature type="compositionally biased region" description="Low complexity" evidence="1">
    <location>
        <begin position="656"/>
        <end position="672"/>
    </location>
</feature>
<evidence type="ECO:0000313" key="2">
    <source>
        <dbReference type="EMBL" id="CAB3249161.1"/>
    </source>
</evidence>
<gene>
    <name evidence="2" type="ORF">APLA_LOCUS12000</name>
</gene>
<evidence type="ECO:0000256" key="1">
    <source>
        <dbReference type="SAM" id="MobiDB-lite"/>
    </source>
</evidence>
<dbReference type="PANTHER" id="PTHR37162:SF1">
    <property type="entry name" value="BED-TYPE DOMAIN-CONTAINING PROTEIN"/>
    <property type="match status" value="1"/>
</dbReference>
<accession>A0A8S1AIQ5</accession>
<sequence length="695" mass="78458">MKYSKLQVVITNVLGVSEKESTVSDLKCPKFSVLVDESTDIGVVKTMCVIVHYYDSEIGRVVSRFWDLIQLFEESTADHSATAEYLFNAIVKSFEDQNVPLQNVIGFGSDGYNTMMGIRNSVSSRFRQSCPGIVIIKCICHSLHLCASDAAKEIPSECEQLARDVYNRFKSSSKRQSQFKAFQNFLEVDVHKILRPAQTRWLSLSSVVDRLLEQWDALRLYFDSKWLDDRECREIHKRLNDPIIKAYYYFLSWMLPKFANANAYFQSESTVITEMHTKMRDLYRNLIKLVMQPECMLDDKFDKIDPTNENLYLNLDDIYLGLGVRKQISLPEVANNENDIREFSSKCRKFILRAIIGIRKRYSLDDELLHAVSTISPEACLSLLSHERPTTMAPLFVAQLQNKDGKKPFSTLSNFMLQISCLPHSNADCERVFSQIHDIKTDKRNKLVTKTVTGNSLTSNNTQNVNESISNYEQLASDSASTTQEVPSDLISSTQQTPSNASSSTQQVPSNVSSSTQQAPSNASSSTQQAPSNSSSSIQQTPSNSASSTQQQHNTSFRNERRRNNDDTATLAEAVGLLKHSVQYLSKEEDCYISNATHIAHELKKYDSRTFALVKHAINNIIFQADMGQLPGQYGYYTGAHSTDLSNSTSRQSNYSDTPSPAQTAPTSAPEPQRQAEDNQNEISELLRYVQEQEE</sequence>